<feature type="domain" description="HTH LytTR-type" evidence="1">
    <location>
        <begin position="26"/>
        <end position="103"/>
    </location>
</feature>
<name>D2QLG8_SPILD</name>
<evidence type="ECO:0000313" key="2">
    <source>
        <dbReference type="EMBL" id="ADB39115.1"/>
    </source>
</evidence>
<dbReference type="KEGG" id="sli:Slin_3104"/>
<evidence type="ECO:0000313" key="3">
    <source>
        <dbReference type="Proteomes" id="UP000002028"/>
    </source>
</evidence>
<dbReference type="Gene3D" id="3.40.50.2300">
    <property type="match status" value="1"/>
</dbReference>
<proteinExistence type="predicted"/>
<sequence length="272" mass="31009">MSIINPALERPELIAYFLGANNYSWLHFRNGEKKLLSKPISYLEGRLPGFIRVHKTALINPDYVQSLHRPLRQKMAGKIQLQSGETFPVSRRRWNQVAQSLGEHLSPGNNEEPLQESVYLDDARPTSEQSNLGRSVASLFLVTSDEQNAFLARQVITKNWPDYRVETIPKSIHLPELLDDLAQSELPVLVFLDARSDTLERLQTLQRLKNDPRLCRVPVVLLALPTDKSVIEGYERQANSVITMKEGDMAFAQVIDRICQFWLKIAELPAHC</sequence>
<keyword evidence="3" id="KW-1185">Reference proteome</keyword>
<dbReference type="Gene3D" id="2.40.50.1020">
    <property type="entry name" value="LytTr DNA-binding domain"/>
    <property type="match status" value="1"/>
</dbReference>
<dbReference type="AlphaFoldDB" id="D2QLG8"/>
<dbReference type="GO" id="GO:0003677">
    <property type="term" value="F:DNA binding"/>
    <property type="evidence" value="ECO:0007669"/>
    <property type="project" value="InterPro"/>
</dbReference>
<dbReference type="HOGENOM" id="CLU_1007997_0_0_10"/>
<organism evidence="2 3">
    <name type="scientific">Spirosoma linguale (strain ATCC 33905 / DSM 74 / LMG 10896 / Claus 1)</name>
    <dbReference type="NCBI Taxonomy" id="504472"/>
    <lineage>
        <taxon>Bacteria</taxon>
        <taxon>Pseudomonadati</taxon>
        <taxon>Bacteroidota</taxon>
        <taxon>Cytophagia</taxon>
        <taxon>Cytophagales</taxon>
        <taxon>Cytophagaceae</taxon>
        <taxon>Spirosoma</taxon>
    </lineage>
</organism>
<dbReference type="RefSeq" id="WP_012927640.1">
    <property type="nucleotide sequence ID" value="NC_013730.1"/>
</dbReference>
<dbReference type="EMBL" id="CP001769">
    <property type="protein sequence ID" value="ADB39115.1"/>
    <property type="molecule type" value="Genomic_DNA"/>
</dbReference>
<reference evidence="2 3" key="1">
    <citation type="journal article" date="2010" name="Stand. Genomic Sci.">
        <title>Complete genome sequence of Spirosoma linguale type strain (1).</title>
        <authorList>
            <person name="Lail K."/>
            <person name="Sikorski J."/>
            <person name="Saunders E."/>
            <person name="Lapidus A."/>
            <person name="Glavina Del Rio T."/>
            <person name="Copeland A."/>
            <person name="Tice H."/>
            <person name="Cheng J.-F."/>
            <person name="Lucas S."/>
            <person name="Nolan M."/>
            <person name="Bruce D."/>
            <person name="Goodwin L."/>
            <person name="Pitluck S."/>
            <person name="Ivanova N."/>
            <person name="Mavromatis K."/>
            <person name="Ovchinnikova G."/>
            <person name="Pati A."/>
            <person name="Chen A."/>
            <person name="Palaniappan K."/>
            <person name="Land M."/>
            <person name="Hauser L."/>
            <person name="Chang Y.-J."/>
            <person name="Jeffries C.D."/>
            <person name="Chain P."/>
            <person name="Brettin T."/>
            <person name="Detter J.C."/>
            <person name="Schuetze A."/>
            <person name="Rohde M."/>
            <person name="Tindall B.J."/>
            <person name="Goeker M."/>
            <person name="Bristow J."/>
            <person name="Eisen J.A."/>
            <person name="Markowitz V."/>
            <person name="Hugenholtz P."/>
            <person name="Kyrpides N.C."/>
            <person name="Klenk H.-P."/>
            <person name="Chen F."/>
        </authorList>
    </citation>
    <scope>NUCLEOTIDE SEQUENCE [LARGE SCALE GENOMIC DNA]</scope>
    <source>
        <strain evidence="3">ATCC 33905 / DSM 74 / LMG 10896 / Claus 1</strain>
    </source>
</reference>
<dbReference type="STRING" id="504472.Slin_3104"/>
<dbReference type="InterPro" id="IPR007492">
    <property type="entry name" value="LytTR_DNA-bd_dom"/>
</dbReference>
<dbReference type="Pfam" id="PF04397">
    <property type="entry name" value="LytTR"/>
    <property type="match status" value="1"/>
</dbReference>
<protein>
    <submittedName>
        <fullName evidence="2">Response regulator receiver protein</fullName>
    </submittedName>
</protein>
<accession>D2QLG8</accession>
<gene>
    <name evidence="2" type="ordered locus">Slin_3104</name>
</gene>
<dbReference type="eggNOG" id="COG3279">
    <property type="taxonomic scope" value="Bacteria"/>
</dbReference>
<evidence type="ECO:0000259" key="1">
    <source>
        <dbReference type="PROSITE" id="PS50930"/>
    </source>
</evidence>
<dbReference type="SMART" id="SM00850">
    <property type="entry name" value="LytTR"/>
    <property type="match status" value="1"/>
</dbReference>
<dbReference type="Proteomes" id="UP000002028">
    <property type="component" value="Chromosome"/>
</dbReference>
<dbReference type="PROSITE" id="PS50930">
    <property type="entry name" value="HTH_LYTTR"/>
    <property type="match status" value="1"/>
</dbReference>